<dbReference type="GO" id="GO:0008757">
    <property type="term" value="F:S-adenosylmethionine-dependent methyltransferase activity"/>
    <property type="evidence" value="ECO:0007669"/>
    <property type="project" value="InterPro"/>
</dbReference>
<proteinExistence type="predicted"/>
<evidence type="ECO:0000313" key="2">
    <source>
        <dbReference type="EMBL" id="RED51253.1"/>
    </source>
</evidence>
<dbReference type="EMBL" id="QRDW01000003">
    <property type="protein sequence ID" value="RED51253.1"/>
    <property type="molecule type" value="Genomic_DNA"/>
</dbReference>
<organism evidence="2 3">
    <name type="scientific">Aestuariispira insulae</name>
    <dbReference type="NCBI Taxonomy" id="1461337"/>
    <lineage>
        <taxon>Bacteria</taxon>
        <taxon>Pseudomonadati</taxon>
        <taxon>Pseudomonadota</taxon>
        <taxon>Alphaproteobacteria</taxon>
        <taxon>Rhodospirillales</taxon>
        <taxon>Kiloniellaceae</taxon>
        <taxon>Aestuariispira</taxon>
    </lineage>
</organism>
<feature type="domain" description="Methyltransferase type 11" evidence="1">
    <location>
        <begin position="83"/>
        <end position="170"/>
    </location>
</feature>
<dbReference type="InterPro" id="IPR013216">
    <property type="entry name" value="Methyltransf_11"/>
</dbReference>
<evidence type="ECO:0000313" key="3">
    <source>
        <dbReference type="Proteomes" id="UP000256845"/>
    </source>
</evidence>
<accession>A0A3D9HP29</accession>
<dbReference type="Pfam" id="PF08241">
    <property type="entry name" value="Methyltransf_11"/>
    <property type="match status" value="1"/>
</dbReference>
<evidence type="ECO:0000259" key="1">
    <source>
        <dbReference type="Pfam" id="PF08241"/>
    </source>
</evidence>
<dbReference type="AlphaFoldDB" id="A0A3D9HP29"/>
<dbReference type="Gene3D" id="3.40.50.150">
    <property type="entry name" value="Vaccinia Virus protein VP39"/>
    <property type="match status" value="1"/>
</dbReference>
<dbReference type="Proteomes" id="UP000256845">
    <property type="component" value="Unassembled WGS sequence"/>
</dbReference>
<comment type="caution">
    <text evidence="2">The sequence shown here is derived from an EMBL/GenBank/DDBJ whole genome shotgun (WGS) entry which is preliminary data.</text>
</comment>
<protein>
    <submittedName>
        <fullName evidence="2">Methyltransferase family protein</fullName>
    </submittedName>
</protein>
<keyword evidence="3" id="KW-1185">Reference proteome</keyword>
<dbReference type="GO" id="GO:0032259">
    <property type="term" value="P:methylation"/>
    <property type="evidence" value="ECO:0007669"/>
    <property type="project" value="UniProtKB-KW"/>
</dbReference>
<reference evidence="2 3" key="1">
    <citation type="submission" date="2018-07" db="EMBL/GenBank/DDBJ databases">
        <title>Genomic Encyclopedia of Type Strains, Phase III (KMG-III): the genomes of soil and plant-associated and newly described type strains.</title>
        <authorList>
            <person name="Whitman W."/>
        </authorList>
    </citation>
    <scope>NUCLEOTIDE SEQUENCE [LARGE SCALE GENOMIC DNA]</scope>
    <source>
        <strain evidence="2 3">CECT 8488</strain>
    </source>
</reference>
<keyword evidence="2" id="KW-0489">Methyltransferase</keyword>
<keyword evidence="2" id="KW-0808">Transferase</keyword>
<sequence>MPVWAASSIYLVTWRAHFIHHQEPGAAFRLPRNYLAITLTAMWIDVIDLNSFYRSRLGRVARHFVRNAIREHWPKVDGDVVVGLGYATPYLKQFEGEADRTLAVMPAHQGVTHWPRGKMNRVTLADEAALPFPDYSVDRLLVVHALETAEYLRQMMREAWRVLAPNGRMLVVVPARRGFWSRRDVTPFGMGKPYTVGQVHRLLRETQFDPQQVTRTLYVPPSNLGFMLHSAPVWERAGKKWFPRLGGVLLVEATKQIYSANPVRRVSKPRLVVVPGAIGATRAMSED</sequence>
<gene>
    <name evidence="2" type="ORF">DFP90_10352</name>
</gene>
<name>A0A3D9HP29_9PROT</name>
<dbReference type="InterPro" id="IPR029063">
    <property type="entry name" value="SAM-dependent_MTases_sf"/>
</dbReference>
<dbReference type="SUPFAM" id="SSF53335">
    <property type="entry name" value="S-adenosyl-L-methionine-dependent methyltransferases"/>
    <property type="match status" value="1"/>
</dbReference>